<evidence type="ECO:0000256" key="1">
    <source>
        <dbReference type="SAM" id="Coils"/>
    </source>
</evidence>
<dbReference type="GO" id="GO:0004803">
    <property type="term" value="F:transposase activity"/>
    <property type="evidence" value="ECO:0007669"/>
    <property type="project" value="InterPro"/>
</dbReference>
<accession>A0A1L9NVJ6</accession>
<name>A0A1L9NVJ6_9RHOB</name>
<proteinExistence type="predicted"/>
<reference evidence="2 3" key="1">
    <citation type="submission" date="2016-10" db="EMBL/GenBank/DDBJ databases">
        <title>Genome sequence of Planktotalea frisia SH6-1.</title>
        <authorList>
            <person name="Poehlein A."/>
            <person name="Bakenhus I."/>
            <person name="Voget S."/>
            <person name="Brinkhoff T."/>
            <person name="Simon M."/>
        </authorList>
    </citation>
    <scope>NUCLEOTIDE SEQUENCE [LARGE SCALE GENOMIC DNA]</scope>
    <source>
        <strain evidence="2 3">SH6-1</strain>
    </source>
</reference>
<protein>
    <submittedName>
        <fullName evidence="2">Transposase</fullName>
    </submittedName>
</protein>
<evidence type="ECO:0000313" key="2">
    <source>
        <dbReference type="EMBL" id="OJI93307.1"/>
    </source>
</evidence>
<dbReference type="AlphaFoldDB" id="A0A1L9NVJ6"/>
<keyword evidence="1" id="KW-0175">Coiled coil</keyword>
<dbReference type="SUPFAM" id="SSF46689">
    <property type="entry name" value="Homeodomain-like"/>
    <property type="match status" value="1"/>
</dbReference>
<dbReference type="GO" id="GO:0003677">
    <property type="term" value="F:DNA binding"/>
    <property type="evidence" value="ECO:0007669"/>
    <property type="project" value="InterPro"/>
</dbReference>
<dbReference type="GO" id="GO:0006313">
    <property type="term" value="P:DNA transposition"/>
    <property type="evidence" value="ECO:0007669"/>
    <property type="project" value="InterPro"/>
</dbReference>
<organism evidence="2 3">
    <name type="scientific">Planktotalea frisia</name>
    <dbReference type="NCBI Taxonomy" id="696762"/>
    <lineage>
        <taxon>Bacteria</taxon>
        <taxon>Pseudomonadati</taxon>
        <taxon>Pseudomonadota</taxon>
        <taxon>Alphaproteobacteria</taxon>
        <taxon>Rhodobacterales</taxon>
        <taxon>Paracoccaceae</taxon>
        <taxon>Planktotalea</taxon>
    </lineage>
</organism>
<dbReference type="InterPro" id="IPR009057">
    <property type="entry name" value="Homeodomain-like_sf"/>
</dbReference>
<dbReference type="Proteomes" id="UP000184514">
    <property type="component" value="Unassembled WGS sequence"/>
</dbReference>
<sequence>MANKQPKPEEIVSKLRKVEVLMGQGMSRLDAIRQIGVVEQTYYRWRKQYGGMGVDQLKELKRLQKENEQLRRAVSDLTLDKLILKEAARRNF</sequence>
<keyword evidence="3" id="KW-1185">Reference proteome</keyword>
<gene>
    <name evidence="2" type="ORF">PFRI_24300</name>
</gene>
<feature type="coiled-coil region" evidence="1">
    <location>
        <begin position="53"/>
        <end position="80"/>
    </location>
</feature>
<evidence type="ECO:0000313" key="3">
    <source>
        <dbReference type="Proteomes" id="UP000184514"/>
    </source>
</evidence>
<dbReference type="EMBL" id="MLCB01000146">
    <property type="protein sequence ID" value="OJI93307.1"/>
    <property type="molecule type" value="Genomic_DNA"/>
</dbReference>
<comment type="caution">
    <text evidence="2">The sequence shown here is derived from an EMBL/GenBank/DDBJ whole genome shotgun (WGS) entry which is preliminary data.</text>
</comment>
<dbReference type="InterPro" id="IPR002514">
    <property type="entry name" value="Transposase_8"/>
</dbReference>
<dbReference type="Pfam" id="PF01527">
    <property type="entry name" value="HTH_Tnp_1"/>
    <property type="match status" value="1"/>
</dbReference>